<dbReference type="SUPFAM" id="SSF158745">
    <property type="entry name" value="LanC-like"/>
    <property type="match status" value="1"/>
</dbReference>
<dbReference type="Gene3D" id="1.50.10.20">
    <property type="match status" value="1"/>
</dbReference>
<reference evidence="3 4" key="1">
    <citation type="submission" date="2021-02" db="EMBL/GenBank/DDBJ databases">
        <title>Actinophytocola xerophila sp. nov., isolated from soil of cotton cropping field.</title>
        <authorList>
            <person name="Huang R."/>
            <person name="Chen X."/>
            <person name="Ge X."/>
            <person name="Liu W."/>
        </authorList>
    </citation>
    <scope>NUCLEOTIDE SEQUENCE [LARGE SCALE GENOMIC DNA]</scope>
    <source>
        <strain evidence="3 4">S1-96</strain>
    </source>
</reference>
<dbReference type="Proteomes" id="UP001156441">
    <property type="component" value="Unassembled WGS sequence"/>
</dbReference>
<evidence type="ECO:0000256" key="1">
    <source>
        <dbReference type="SAM" id="MobiDB-lite"/>
    </source>
</evidence>
<gene>
    <name evidence="3" type="ORF">JT362_28455</name>
</gene>
<dbReference type="SUPFAM" id="SSF56112">
    <property type="entry name" value="Protein kinase-like (PK-like)"/>
    <property type="match status" value="1"/>
</dbReference>
<evidence type="ECO:0000313" key="4">
    <source>
        <dbReference type="Proteomes" id="UP001156441"/>
    </source>
</evidence>
<proteinExistence type="predicted"/>
<dbReference type="PROSITE" id="PS50011">
    <property type="entry name" value="PROTEIN_KINASE_DOM"/>
    <property type="match status" value="1"/>
</dbReference>
<dbReference type="Gene3D" id="3.30.200.20">
    <property type="entry name" value="Phosphorylase Kinase, domain 1"/>
    <property type="match status" value="1"/>
</dbReference>
<evidence type="ECO:0000313" key="3">
    <source>
        <dbReference type="EMBL" id="MCT2587062.1"/>
    </source>
</evidence>
<dbReference type="SMART" id="SM01260">
    <property type="entry name" value="LANC_like"/>
    <property type="match status" value="1"/>
</dbReference>
<dbReference type="Pfam" id="PF05147">
    <property type="entry name" value="LANC_like"/>
    <property type="match status" value="1"/>
</dbReference>
<feature type="domain" description="Protein kinase" evidence="2">
    <location>
        <begin position="217"/>
        <end position="507"/>
    </location>
</feature>
<dbReference type="InterPro" id="IPR000719">
    <property type="entry name" value="Prot_kinase_dom"/>
</dbReference>
<sequence length="865" mass="93404">MSVRRTRSAVEPVSTTARQLAGEYRTTYQLRADGGWWHFDPISSAPLPPQGWKLHVSASPLTAAEALRRVARIVLPRGVRWKSAQTVDQLARLSGPPTPLSQVGKFITVYVDDEDHLPVLAEQLHTATRDLTGPVVPSDRRYRRESNVYLRYGAFTRRSDYAVPEQTRQSYLVDPDGNQVPDVRAPGQTRPPWVPEPPLPDAREPRRHGDGLFGRGITVHGVLNQSAKGGVYRGTWRGRDVVVKEGRAGTCPDLIGRDAGTRLRNEWTILRRLSGTGLAPEPLDLFVERDNVYLVEEFLPGVTLRASVENANYLGRPDPDELRNSCRAVADLAARLRDHGVRPRDFTPNNIMVHEGRYTAVDLELFEIADSPEPPFAGWTPGYAPSRDGRPPDAGDTDFAVAAITYFVLTGIDPFLGRAQDISTHVDALLTAFGPTETEPVEAELDLVRTRLGGPVRSPSGTPAPGPAQIVEEAVEAGLELTRRVEWDRASWPWPEEWSSGLFHPACFHTGTTGVARYYLDLWHATGDRAWLDHADDLLDWTFTTVPFVPGRTPPGLHFGIAALPWLAADLANLVDPGRAPVLRERAVQLADALVEADPGSWDITHGWAGIGLAQVGTMLATGGDADRRAAVTRIAHHVLAAGTDRDGLLVWPRGGEPDTYSTGFAHGSAGIGYFLLAAGTATGDHDLVDAATGVAAALPDLGVPTAGGAGLSWRSGPTGRAVPWTHWCNGAAGVGALLLSAGLASGDPALIDAARRAGRAITRGRAYGSTCRCHGLAGDGDFLLDLAARADHDGEFRRGAETIGRKLDALRFRDGFAWKWAHEGGGEPRPSYMRGYLGVHAFRLRLAGLVADAPLTIAPARSTP</sequence>
<protein>
    <recommendedName>
        <fullName evidence="2">Protein kinase domain-containing protein</fullName>
    </recommendedName>
</protein>
<name>A0ABT2JGQ6_9PSEU</name>
<dbReference type="Gene3D" id="1.10.510.10">
    <property type="entry name" value="Transferase(Phosphotransferase) domain 1"/>
    <property type="match status" value="1"/>
</dbReference>
<dbReference type="Pfam" id="PF25816">
    <property type="entry name" value="RamC_N"/>
    <property type="match status" value="1"/>
</dbReference>
<dbReference type="EMBL" id="JAFFZE010000023">
    <property type="protein sequence ID" value="MCT2587062.1"/>
    <property type="molecule type" value="Genomic_DNA"/>
</dbReference>
<evidence type="ECO:0000259" key="2">
    <source>
        <dbReference type="PROSITE" id="PS50011"/>
    </source>
</evidence>
<comment type="caution">
    <text evidence="3">The sequence shown here is derived from an EMBL/GenBank/DDBJ whole genome shotgun (WGS) entry which is preliminary data.</text>
</comment>
<keyword evidence="4" id="KW-1185">Reference proteome</keyword>
<dbReference type="InterPro" id="IPR007822">
    <property type="entry name" value="LANC-like"/>
</dbReference>
<dbReference type="PRINTS" id="PR01950">
    <property type="entry name" value="LANCSUPER"/>
</dbReference>
<organism evidence="3 4">
    <name type="scientific">Actinophytocola gossypii</name>
    <dbReference type="NCBI Taxonomy" id="2812003"/>
    <lineage>
        <taxon>Bacteria</taxon>
        <taxon>Bacillati</taxon>
        <taxon>Actinomycetota</taxon>
        <taxon>Actinomycetes</taxon>
        <taxon>Pseudonocardiales</taxon>
        <taxon>Pseudonocardiaceae</taxon>
    </lineage>
</organism>
<dbReference type="InterPro" id="IPR011009">
    <property type="entry name" value="Kinase-like_dom_sf"/>
</dbReference>
<accession>A0ABT2JGQ6</accession>
<dbReference type="RefSeq" id="WP_260194950.1">
    <property type="nucleotide sequence ID" value="NZ_JAFFZE010000023.1"/>
</dbReference>
<feature type="region of interest" description="Disordered" evidence="1">
    <location>
        <begin position="172"/>
        <end position="206"/>
    </location>
</feature>
<dbReference type="InterPro" id="IPR057929">
    <property type="entry name" value="RamC_N"/>
</dbReference>